<feature type="compositionally biased region" description="Pro residues" evidence="1">
    <location>
        <begin position="685"/>
        <end position="696"/>
    </location>
</feature>
<organism evidence="3 4">
    <name type="scientific">Penaeus vannamei</name>
    <name type="common">Whiteleg shrimp</name>
    <name type="synonym">Litopenaeus vannamei</name>
    <dbReference type="NCBI Taxonomy" id="6689"/>
    <lineage>
        <taxon>Eukaryota</taxon>
        <taxon>Metazoa</taxon>
        <taxon>Ecdysozoa</taxon>
        <taxon>Arthropoda</taxon>
        <taxon>Crustacea</taxon>
        <taxon>Multicrustacea</taxon>
        <taxon>Malacostraca</taxon>
        <taxon>Eumalacostraca</taxon>
        <taxon>Eucarida</taxon>
        <taxon>Decapoda</taxon>
        <taxon>Dendrobranchiata</taxon>
        <taxon>Penaeoidea</taxon>
        <taxon>Penaeidae</taxon>
        <taxon>Penaeus</taxon>
    </lineage>
</organism>
<feature type="chain" id="PRO_5019426292" evidence="2">
    <location>
        <begin position="33"/>
        <end position="696"/>
    </location>
</feature>
<gene>
    <name evidence="3" type="ORF">C7M84_000143</name>
</gene>
<comment type="caution">
    <text evidence="3">The sequence shown here is derived from an EMBL/GenBank/DDBJ whole genome shotgun (WGS) entry which is preliminary data.</text>
</comment>
<dbReference type="EMBL" id="QCYY01001017">
    <property type="protein sequence ID" value="ROT81107.1"/>
    <property type="molecule type" value="Genomic_DNA"/>
</dbReference>
<feature type="signal peptide" evidence="2">
    <location>
        <begin position="1"/>
        <end position="32"/>
    </location>
</feature>
<evidence type="ECO:0000256" key="1">
    <source>
        <dbReference type="SAM" id="MobiDB-lite"/>
    </source>
</evidence>
<evidence type="ECO:0000256" key="2">
    <source>
        <dbReference type="SAM" id="SignalP"/>
    </source>
</evidence>
<keyword evidence="4" id="KW-1185">Reference proteome</keyword>
<sequence length="696" mass="76338">MLHCLPHFTSASLPPAPHFARFLLFHFPLSTAAQFCGWPARPPSDLSTRPSPNFTFCAHPGPLHKLRHSWLATPPRATLQRFFASMPPASTPSHSCFTPSSHCTFLLALPPPLIISLPLLPTIHDCLFAQPPPHVLLTPSLPHHSSCFNPSPILDSSSRSPHFTFLASTTLLLAALQHFLLHSPLSTLHHSCCTPARLSTCSLPPLGHTSGILGFSSRSALLHIFLLHRSPHFTILASASPPLHTLHSACHSSLLHTAQCLACAPPSATLPQLHSPLHSCRRSCFTPSPILASSRPLSTTSHSVLHSLAILEFRPCSTTSRLACCSPTAPLARYTLLLSAPLRPHCTCSWCSSPPPASTLFTPRLLHTSHSCFTPPLQYFTFLASLPHTHSPHFTLSHSCFSPLHTAHSCCTPPPTPPPPSPHFHPPLPHFTFLLHPLPFLLHSPLSTLHILASPPPHSCFTPLSTLHILASLPSLSALHILASLPPLHTAHSCCTPLLILASLPSLSTLRYTSASVAVFPSHYCFPKFLSSSHYRFSKFLLRSHFVPFTLPHILLQRPSHFFPLLPVHFNGHHTSSCTLQRPSHFFLYTSTPFFPVHFNGHHTFSCTLQRPSHFFLYTSTAITLFPVHFNGHHTFSCTLQRPSHFSLSHAQPCPQARFISPALLILPTLPYTSRSPTSSSLNLPPSPPPRFIPAS</sequence>
<dbReference type="AlphaFoldDB" id="A0A423TXD9"/>
<accession>A0A423TXD9</accession>
<dbReference type="Proteomes" id="UP000283509">
    <property type="component" value="Unassembled WGS sequence"/>
</dbReference>
<keyword evidence="2" id="KW-0732">Signal</keyword>
<reference evidence="3 4" key="1">
    <citation type="submission" date="2018-04" db="EMBL/GenBank/DDBJ databases">
        <authorList>
            <person name="Zhang X."/>
            <person name="Yuan J."/>
            <person name="Li F."/>
            <person name="Xiang J."/>
        </authorList>
    </citation>
    <scope>NUCLEOTIDE SEQUENCE [LARGE SCALE GENOMIC DNA]</scope>
    <source>
        <tissue evidence="3">Muscle</tissue>
    </source>
</reference>
<name>A0A423TXD9_PENVA</name>
<reference evidence="3 4" key="2">
    <citation type="submission" date="2019-01" db="EMBL/GenBank/DDBJ databases">
        <title>The decoding of complex shrimp genome reveals the adaptation for benthos swimmer, frequently molting mechanism and breeding impact on genome.</title>
        <authorList>
            <person name="Sun Y."/>
            <person name="Gao Y."/>
            <person name="Yu Y."/>
        </authorList>
    </citation>
    <scope>NUCLEOTIDE SEQUENCE [LARGE SCALE GENOMIC DNA]</scope>
    <source>
        <tissue evidence="3">Muscle</tissue>
    </source>
</reference>
<proteinExistence type="predicted"/>
<protein>
    <submittedName>
        <fullName evidence="3">Uncharacterized protein</fullName>
    </submittedName>
</protein>
<evidence type="ECO:0000313" key="4">
    <source>
        <dbReference type="Proteomes" id="UP000283509"/>
    </source>
</evidence>
<feature type="region of interest" description="Disordered" evidence="1">
    <location>
        <begin position="677"/>
        <end position="696"/>
    </location>
</feature>
<evidence type="ECO:0000313" key="3">
    <source>
        <dbReference type="EMBL" id="ROT81107.1"/>
    </source>
</evidence>